<feature type="signal peptide" evidence="6">
    <location>
        <begin position="1"/>
        <end position="21"/>
    </location>
</feature>
<evidence type="ECO:0000256" key="6">
    <source>
        <dbReference type="SAM" id="SignalP"/>
    </source>
</evidence>
<evidence type="ECO:0000256" key="1">
    <source>
        <dbReference type="ARBA" id="ARBA00006347"/>
    </source>
</evidence>
<evidence type="ECO:0000313" key="8">
    <source>
        <dbReference type="Proteomes" id="UP000504635"/>
    </source>
</evidence>
<dbReference type="Gene3D" id="3.40.30.10">
    <property type="entry name" value="Glutaredoxin"/>
    <property type="match status" value="5"/>
</dbReference>
<evidence type="ECO:0000313" key="9">
    <source>
        <dbReference type="RefSeq" id="XP_030756821.1"/>
    </source>
</evidence>
<dbReference type="PRINTS" id="PR00421">
    <property type="entry name" value="THIOREDOXIN"/>
</dbReference>
<dbReference type="InterPro" id="IPR046374">
    <property type="entry name" value="PDI_a_PDIR"/>
</dbReference>
<dbReference type="GO" id="GO:0005783">
    <property type="term" value="C:endoplasmic reticulum"/>
    <property type="evidence" value="ECO:0007669"/>
    <property type="project" value="TreeGrafter"/>
</dbReference>
<feature type="domain" description="Thioredoxin" evidence="7">
    <location>
        <begin position="377"/>
        <end position="498"/>
    </location>
</feature>
<feature type="chain" id="PRO_5026832513" evidence="6">
    <location>
        <begin position="22"/>
        <end position="635"/>
    </location>
</feature>
<reference evidence="9" key="1">
    <citation type="submission" date="2025-08" db="UniProtKB">
        <authorList>
            <consortium name="RefSeq"/>
        </authorList>
    </citation>
    <scope>IDENTIFICATION</scope>
    <source>
        <tissue evidence="9">Gonads</tissue>
    </source>
</reference>
<accession>A0A6J2Y0J7</accession>
<feature type="domain" description="Thioredoxin" evidence="7">
    <location>
        <begin position="258"/>
        <end position="376"/>
    </location>
</feature>
<organism evidence="8 9">
    <name type="scientific">Sitophilus oryzae</name>
    <name type="common">Rice weevil</name>
    <name type="synonym">Curculio oryzae</name>
    <dbReference type="NCBI Taxonomy" id="7048"/>
    <lineage>
        <taxon>Eukaryota</taxon>
        <taxon>Metazoa</taxon>
        <taxon>Ecdysozoa</taxon>
        <taxon>Arthropoda</taxon>
        <taxon>Hexapoda</taxon>
        <taxon>Insecta</taxon>
        <taxon>Pterygota</taxon>
        <taxon>Neoptera</taxon>
        <taxon>Endopterygota</taxon>
        <taxon>Coleoptera</taxon>
        <taxon>Polyphaga</taxon>
        <taxon>Cucujiformia</taxon>
        <taxon>Curculionidae</taxon>
        <taxon>Dryophthorinae</taxon>
        <taxon>Sitophilus</taxon>
    </lineage>
</organism>
<dbReference type="NCBIfam" id="TIGR01126">
    <property type="entry name" value="pdi_dom"/>
    <property type="match status" value="1"/>
</dbReference>
<gene>
    <name evidence="9" type="primary">LOC115882736</name>
</gene>
<dbReference type="KEGG" id="soy:115882736"/>
<dbReference type="InterPro" id="IPR005788">
    <property type="entry name" value="PDI_thioredoxin-like_dom"/>
</dbReference>
<keyword evidence="4" id="KW-0676">Redox-active center</keyword>
<name>A0A6J2Y0J7_SITOR</name>
<dbReference type="Pfam" id="PF00085">
    <property type="entry name" value="Thioredoxin"/>
    <property type="match status" value="4"/>
</dbReference>
<dbReference type="RefSeq" id="XP_030756821.1">
    <property type="nucleotide sequence ID" value="XM_030900961.1"/>
</dbReference>
<keyword evidence="2 6" id="KW-0732">Signal</keyword>
<feature type="domain" description="Thioredoxin" evidence="7">
    <location>
        <begin position="128"/>
        <end position="257"/>
    </location>
</feature>
<protein>
    <submittedName>
        <fullName evidence="9">Protein disulfide-isomerase A5</fullName>
    </submittedName>
</protein>
<dbReference type="InterPro" id="IPR017937">
    <property type="entry name" value="Thioredoxin_CS"/>
</dbReference>
<proteinExistence type="inferred from homology"/>
<dbReference type="AlphaFoldDB" id="A0A6J2Y0J7"/>
<dbReference type="Proteomes" id="UP000504635">
    <property type="component" value="Unplaced"/>
</dbReference>
<dbReference type="PANTHER" id="PTHR45672:SF2">
    <property type="entry name" value="PROTEIN DISULFIDE-ISOMERASE A5"/>
    <property type="match status" value="1"/>
</dbReference>
<dbReference type="PROSITE" id="PS51352">
    <property type="entry name" value="THIOREDOXIN_2"/>
    <property type="match status" value="4"/>
</dbReference>
<dbReference type="SUPFAM" id="SSF52833">
    <property type="entry name" value="Thioredoxin-like"/>
    <property type="match status" value="5"/>
</dbReference>
<dbReference type="InterPro" id="IPR036249">
    <property type="entry name" value="Thioredoxin-like_sf"/>
</dbReference>
<dbReference type="InterPro" id="IPR051063">
    <property type="entry name" value="PDI"/>
</dbReference>
<dbReference type="PANTHER" id="PTHR45672">
    <property type="entry name" value="PROTEIN DISULFIDE-ISOMERASE C17H9.14C-RELATED"/>
    <property type="match status" value="1"/>
</dbReference>
<evidence type="ECO:0000256" key="3">
    <source>
        <dbReference type="ARBA" id="ARBA00022737"/>
    </source>
</evidence>
<evidence type="ECO:0000259" key="7">
    <source>
        <dbReference type="PROSITE" id="PS51352"/>
    </source>
</evidence>
<keyword evidence="8" id="KW-1185">Reference proteome</keyword>
<dbReference type="GO" id="GO:0003756">
    <property type="term" value="F:protein disulfide isomerase activity"/>
    <property type="evidence" value="ECO:0007669"/>
    <property type="project" value="InterPro"/>
</dbReference>
<dbReference type="FunFam" id="3.40.30.10:FF:000029">
    <property type="entry name" value="protein disulfide-isomerase A5 isoform X2"/>
    <property type="match status" value="1"/>
</dbReference>
<dbReference type="FunCoup" id="A0A6J2Y0J7">
    <property type="interactions" value="1001"/>
</dbReference>
<dbReference type="InterPro" id="IPR013766">
    <property type="entry name" value="Thioredoxin_domain"/>
</dbReference>
<dbReference type="GO" id="GO:0006457">
    <property type="term" value="P:protein folding"/>
    <property type="evidence" value="ECO:0007669"/>
    <property type="project" value="TreeGrafter"/>
</dbReference>
<sequence length="635" mass="72535">MRYLSLLLPFLLLSFVSRVQLAKSNGKQLVVDNLTDPKDLKKLLRTKTNVLVCFYNSNKKAQNVLSILQEVAKNIKGEGVIATINCSGEAKKICKKYKIPSNESYSVKHYKDGEFNKDYDRRYNEKSMTNFMRDPTGDLPWEEDDAAKDVFHIPDPTVLVKFLKREPKPILIMFYAPWCGYCKSLKPEYAQAATELKDHSVLAAVDVNRAENAVLRTQYNISGFPTLLYFANGSLKFSYEGENKRAALVSFMQNPTEPKEKVQEPEWSEKDNEIVHLTTTNFDTVLKDEASVLIMFYAPWCGHCKKMKPEYEKAASEMKIAGIPGVLAAVDATKEPNIASNYNVKGYPTILYFSYGEKLYDVNVREAQKIVEFMRDPKEPPPPPPPEKHWSEENTEVVHLNDENFKPFLKKKKHVLVMFYAPWCGHCKRAKPEFSGAAEHFKDDPKVEFAAVDCTTQSAVCSAFDVKGYPTIKYFSYYNKETKPYSGGRTTADFVQYMSNPMAIANAPPATPPPQEQWVLDPSVMKLNDKNFKNELKKNGIVLVMFYAPWCGHCKKMKPDYVAAAQQLQSEGYDKCMAIIDCTENPDIAEEYNIQGFPTIKLFKNGKHIADYDGKRSVDDIKRFVRQYYNKKDEL</sequence>
<dbReference type="CDD" id="cd02997">
    <property type="entry name" value="PDI_a_PDIR"/>
    <property type="match status" value="3"/>
</dbReference>
<evidence type="ECO:0000256" key="4">
    <source>
        <dbReference type="ARBA" id="ARBA00023284"/>
    </source>
</evidence>
<comment type="similarity">
    <text evidence="1 5">Belongs to the protein disulfide isomerase family.</text>
</comment>
<evidence type="ECO:0000256" key="5">
    <source>
        <dbReference type="RuleBase" id="RU004208"/>
    </source>
</evidence>
<dbReference type="CDD" id="cd02961">
    <property type="entry name" value="PDI_a_family"/>
    <property type="match status" value="1"/>
</dbReference>
<keyword evidence="3" id="KW-0677">Repeat</keyword>
<dbReference type="GeneID" id="115882736"/>
<dbReference type="PROSITE" id="PS00194">
    <property type="entry name" value="THIOREDOXIN_1"/>
    <property type="match status" value="3"/>
</dbReference>
<dbReference type="OrthoDB" id="74910at2759"/>
<dbReference type="InParanoid" id="A0A6J2Y0J7"/>
<feature type="domain" description="Thioredoxin" evidence="7">
    <location>
        <begin position="501"/>
        <end position="630"/>
    </location>
</feature>
<evidence type="ECO:0000256" key="2">
    <source>
        <dbReference type="ARBA" id="ARBA00022729"/>
    </source>
</evidence>